<sequence length="169" mass="19540">MERHGQATQLPYPPIRITKQNKSYAQAMLDNMGGRVSEMSAVSLYFYNHLITEKFPEVAELFHKISVTEMRHLEIFGKLACALGGNPRLWSSKPNGRHYWSPSYNTYSLELPQLLKNAIQSEKQAIEKYQRQSERIKDSNVVENLQRIILDEMEHVELLTACYHSITKG</sequence>
<evidence type="ECO:0000256" key="2">
    <source>
        <dbReference type="ARBA" id="ARBA00023004"/>
    </source>
</evidence>
<dbReference type="Gene3D" id="1.20.5.420">
    <property type="entry name" value="Immunoglobulin FC, subunit C"/>
    <property type="match status" value="1"/>
</dbReference>
<dbReference type="Gene3D" id="1.20.1260.10">
    <property type="match status" value="1"/>
</dbReference>
<dbReference type="EMBL" id="JACOQK010000001">
    <property type="protein sequence ID" value="MBC5787556.1"/>
    <property type="molecule type" value="Genomic_DNA"/>
</dbReference>
<evidence type="ECO:0000256" key="1">
    <source>
        <dbReference type="ARBA" id="ARBA00022434"/>
    </source>
</evidence>
<dbReference type="CDD" id="cd07908">
    <property type="entry name" value="Mn_catalase_like"/>
    <property type="match status" value="1"/>
</dbReference>
<dbReference type="InterPro" id="IPR003251">
    <property type="entry name" value="Rr_diiron-bd_dom"/>
</dbReference>
<reference evidence="4 5" key="1">
    <citation type="submission" date="2020-08" db="EMBL/GenBank/DDBJ databases">
        <title>Genome public.</title>
        <authorList>
            <person name="Liu C."/>
            <person name="Sun Q."/>
        </authorList>
    </citation>
    <scope>NUCLEOTIDE SEQUENCE [LARGE SCALE GENOMIC DNA]</scope>
    <source>
        <strain evidence="4 5">NSJ-27</strain>
    </source>
</reference>
<organism evidence="4 5">
    <name type="scientific">Clostridium facile</name>
    <dbReference type="NCBI Taxonomy" id="2763035"/>
    <lineage>
        <taxon>Bacteria</taxon>
        <taxon>Bacillati</taxon>
        <taxon>Bacillota</taxon>
        <taxon>Clostridia</taxon>
        <taxon>Eubacteriales</taxon>
        <taxon>Clostridiaceae</taxon>
        <taxon>Clostridium</taxon>
    </lineage>
</organism>
<accession>A0ABR7IQX4</accession>
<name>A0ABR7IQX4_9CLOT</name>
<evidence type="ECO:0000259" key="3">
    <source>
        <dbReference type="Pfam" id="PF02915"/>
    </source>
</evidence>
<dbReference type="PANTHER" id="PTHR30295:SF0">
    <property type="entry name" value="BACTERIOFERRITIN"/>
    <property type="match status" value="1"/>
</dbReference>
<evidence type="ECO:0000313" key="4">
    <source>
        <dbReference type="EMBL" id="MBC5787556.1"/>
    </source>
</evidence>
<dbReference type="SUPFAM" id="SSF47240">
    <property type="entry name" value="Ferritin-like"/>
    <property type="match status" value="1"/>
</dbReference>
<dbReference type="InterPro" id="IPR009078">
    <property type="entry name" value="Ferritin-like_SF"/>
</dbReference>
<comment type="caution">
    <text evidence="4">The sequence shown here is derived from an EMBL/GenBank/DDBJ whole genome shotgun (WGS) entry which is preliminary data.</text>
</comment>
<dbReference type="InterPro" id="IPR012347">
    <property type="entry name" value="Ferritin-like"/>
</dbReference>
<keyword evidence="1" id="KW-0409">Iron storage</keyword>
<dbReference type="Proteomes" id="UP000649151">
    <property type="component" value="Unassembled WGS sequence"/>
</dbReference>
<dbReference type="RefSeq" id="WP_186996462.1">
    <property type="nucleotide sequence ID" value="NZ_JACOQK010000001.1"/>
</dbReference>
<keyword evidence="2" id="KW-0408">Iron</keyword>
<gene>
    <name evidence="4" type="ORF">H8Z77_05905</name>
</gene>
<keyword evidence="5" id="KW-1185">Reference proteome</keyword>
<protein>
    <submittedName>
        <fullName evidence="4">Manganese catalase family protein</fullName>
    </submittedName>
</protein>
<dbReference type="PANTHER" id="PTHR30295">
    <property type="entry name" value="BACTERIOFERRITIN"/>
    <property type="match status" value="1"/>
</dbReference>
<feature type="domain" description="Rubrerythrin diiron-binding" evidence="3">
    <location>
        <begin position="37"/>
        <end position="162"/>
    </location>
</feature>
<proteinExistence type="predicted"/>
<evidence type="ECO:0000313" key="5">
    <source>
        <dbReference type="Proteomes" id="UP000649151"/>
    </source>
</evidence>
<dbReference type="Pfam" id="PF02915">
    <property type="entry name" value="Rubrerythrin"/>
    <property type="match status" value="1"/>
</dbReference>